<sequence length="455" mass="50262">MRYFSESCTYRRTLHRRRVVVNNLVRTMDYKSGRRLFTHPDEIHSSLSRQRCPRFPLAHSHPVVETAGPSQQTNSYRYESALDDSARAYRTTALRHLSEDSRPLSWDHPQVTQTGGGHSTSPSRPVLVRAYSGGPGDSAKSSKMSLRRSFPFAGRAETSRRGPDLPSDEDFSIDGIIRAIEPNIRHTLDSIGEICGRSKLSLANEYGSHIAPLGEIRAPPGGLMPVDEASSEHERQANDNVVIYDDDHSVMDGKNHPSPMPFGFMENARQSRASRNAGFDPMLPFYSVEVSSVQVHPDTPRSMGFSTILDSASALGPLPITREIASRPKSCGRVLLATNAELSIDDRRRLIQTPTLVSEVLLDAQADGRPLGTEPHAIQGQPLFDISLDSDIARRSWVLSAVGLSVLTDVFGWLKYAVRDGSNSGQTQPTAEMRLRAMLERQQDPDSSGVYANDD</sequence>
<proteinExistence type="predicted"/>
<protein>
    <submittedName>
        <fullName evidence="2">Uncharacterized protein</fullName>
    </submittedName>
</protein>
<dbReference type="Proteomes" id="UP000325672">
    <property type="component" value="Unassembled WGS sequence"/>
</dbReference>
<dbReference type="EMBL" id="ML743599">
    <property type="protein sequence ID" value="KAE8134831.1"/>
    <property type="molecule type" value="Genomic_DNA"/>
</dbReference>
<name>A0A5N6SMA2_ASPPS</name>
<evidence type="ECO:0000313" key="3">
    <source>
        <dbReference type="Proteomes" id="UP000325672"/>
    </source>
</evidence>
<dbReference type="GeneID" id="43639469"/>
<reference evidence="2 3" key="1">
    <citation type="submission" date="2019-04" db="EMBL/GenBank/DDBJ databases">
        <title>Friends and foes A comparative genomics study of 23 Aspergillus species from section Flavi.</title>
        <authorList>
            <consortium name="DOE Joint Genome Institute"/>
            <person name="Kjaerbolling I."/>
            <person name="Vesth T."/>
            <person name="Frisvad J.C."/>
            <person name="Nybo J.L."/>
            <person name="Theobald S."/>
            <person name="Kildgaard S."/>
            <person name="Isbrandt T."/>
            <person name="Kuo A."/>
            <person name="Sato A."/>
            <person name="Lyhne E.K."/>
            <person name="Kogle M.E."/>
            <person name="Wiebenga A."/>
            <person name="Kun R.S."/>
            <person name="Lubbers R.J."/>
            <person name="Makela M.R."/>
            <person name="Barry K."/>
            <person name="Chovatia M."/>
            <person name="Clum A."/>
            <person name="Daum C."/>
            <person name="Haridas S."/>
            <person name="He G."/>
            <person name="LaButti K."/>
            <person name="Lipzen A."/>
            <person name="Mondo S."/>
            <person name="Riley R."/>
            <person name="Salamov A."/>
            <person name="Simmons B.A."/>
            <person name="Magnuson J.K."/>
            <person name="Henrissat B."/>
            <person name="Mortensen U.H."/>
            <person name="Larsen T.O."/>
            <person name="Devries R.P."/>
            <person name="Grigoriev I.V."/>
            <person name="Machida M."/>
            <person name="Baker S.E."/>
            <person name="Andersen M.R."/>
        </authorList>
    </citation>
    <scope>NUCLEOTIDE SEQUENCE [LARGE SCALE GENOMIC DNA]</scope>
    <source>
        <strain evidence="2 3">CBS 117625</strain>
    </source>
</reference>
<gene>
    <name evidence="2" type="ORF">BDV38DRAFT_253663</name>
</gene>
<accession>A0A5N6SMA2</accession>
<dbReference type="OrthoDB" id="5339332at2759"/>
<evidence type="ECO:0000313" key="2">
    <source>
        <dbReference type="EMBL" id="KAE8134831.1"/>
    </source>
</evidence>
<dbReference type="AlphaFoldDB" id="A0A5N6SMA2"/>
<dbReference type="RefSeq" id="XP_031910894.1">
    <property type="nucleotide sequence ID" value="XM_032055259.1"/>
</dbReference>
<evidence type="ECO:0000256" key="1">
    <source>
        <dbReference type="SAM" id="MobiDB-lite"/>
    </source>
</evidence>
<keyword evidence="3" id="KW-1185">Reference proteome</keyword>
<organism evidence="2 3">
    <name type="scientific">Aspergillus pseudotamarii</name>
    <dbReference type="NCBI Taxonomy" id="132259"/>
    <lineage>
        <taxon>Eukaryota</taxon>
        <taxon>Fungi</taxon>
        <taxon>Dikarya</taxon>
        <taxon>Ascomycota</taxon>
        <taxon>Pezizomycotina</taxon>
        <taxon>Eurotiomycetes</taxon>
        <taxon>Eurotiomycetidae</taxon>
        <taxon>Eurotiales</taxon>
        <taxon>Aspergillaceae</taxon>
        <taxon>Aspergillus</taxon>
        <taxon>Aspergillus subgen. Circumdati</taxon>
    </lineage>
</organism>
<feature type="region of interest" description="Disordered" evidence="1">
    <location>
        <begin position="99"/>
        <end position="147"/>
    </location>
</feature>